<sequence>MRFIARIISGKRKDQIFELSSIEAHIGENIYFLEDEAIEFRLELERPVDDITLCLHENEISATNNFKEGEKWIYEWKPKSLAKWGYECFFHNYYGMAELVLATKIDNYNERIIIEQFSPIEVLAKKINAERAEKMLSFLAAHDNEALAAFFRVTRLKAGFKEGDKSVSFLIDQLERNVLLLSAELPKIYSKPIAKLIPVTKVVAFSENSIIDDTTLAWIAENCDGLFSVDDIERALLEFDSELYSSEKILENHLKEELSIYENQVVHGFIISLMRAASELLRRLEDYPASKIRTQQDLSGYLSFFSQLSKYAKIINRKKAERCRELIEALQGLKRKFDDKVPVTTPIIGTPQFTRKARYNLHYQKIFHKIIAWHRFGSPDWSVQEELFSIQSIPKLFEYYLLFLVKNHLDTETVLGEKLELLQNPSLSKNDFEYQWGEYNIKIMYEPKAWTHEHLQSSASQIINSEGWTFNHHNGDLKPRGQTGANANRCPDILLAITSSDGETRQLIIDAKYTNSKKAFTHYLPELTMKYLHGLHEKETGLNPSIGLMIVNPSEQCTTRHFHHQRYSIYGATPVTPALLVSSITPGETEEKNSDLKNNISQFLYLMRSSFKKEDRKTYLEIVA</sequence>
<dbReference type="Proteomes" id="UP000295797">
    <property type="component" value="Chromosome"/>
</dbReference>
<dbReference type="RefSeq" id="WP_135296111.1">
    <property type="nucleotide sequence ID" value="NZ_CP038438.1"/>
</dbReference>
<dbReference type="EMBL" id="CP038438">
    <property type="protein sequence ID" value="QBX42228.1"/>
    <property type="molecule type" value="Genomic_DNA"/>
</dbReference>
<dbReference type="AlphaFoldDB" id="A0AAP8Z2T7"/>
<name>A0AAP8Z2T7_PSEFL</name>
<organism evidence="1 2">
    <name type="scientific">Pseudomonas fluorescens</name>
    <dbReference type="NCBI Taxonomy" id="294"/>
    <lineage>
        <taxon>Bacteria</taxon>
        <taxon>Pseudomonadati</taxon>
        <taxon>Pseudomonadota</taxon>
        <taxon>Gammaproteobacteria</taxon>
        <taxon>Pseudomonadales</taxon>
        <taxon>Pseudomonadaceae</taxon>
        <taxon>Pseudomonas</taxon>
    </lineage>
</organism>
<gene>
    <name evidence="1" type="ORF">E4T63_17210</name>
</gene>
<protein>
    <submittedName>
        <fullName evidence="1">DUF2357 domain-containing protein</fullName>
    </submittedName>
</protein>
<accession>A0AAP8Z2T7</accession>
<reference evidence="1 2" key="1">
    <citation type="submission" date="2019-03" db="EMBL/GenBank/DDBJ databases">
        <title>Complete genome sequence of the plant growth promoting strain Pseudomonas fluorescens LBUM677.</title>
        <authorList>
            <person name="Novinscak A."/>
            <person name="Joly D."/>
            <person name="Filion M."/>
        </authorList>
    </citation>
    <scope>NUCLEOTIDE SEQUENCE [LARGE SCALE GENOMIC DNA]</scope>
    <source>
        <strain evidence="1 2">LBUM677</strain>
    </source>
</reference>
<evidence type="ECO:0000313" key="2">
    <source>
        <dbReference type="Proteomes" id="UP000295797"/>
    </source>
</evidence>
<evidence type="ECO:0000313" key="1">
    <source>
        <dbReference type="EMBL" id="QBX42228.1"/>
    </source>
</evidence>
<proteinExistence type="predicted"/>